<dbReference type="InterPro" id="IPR036388">
    <property type="entry name" value="WH-like_DNA-bd_sf"/>
</dbReference>
<protein>
    <recommendedName>
        <fullName evidence="4">Methylated-DNA--protein-cysteine methyltransferase</fullName>
        <ecNumber evidence="3">2.1.1.63</ecNumber>
    </recommendedName>
    <alternativeName>
        <fullName evidence="9">6-O-methylguanine-DNA methyltransferase</fullName>
    </alternativeName>
    <alternativeName>
        <fullName evidence="10">O-6-methylguanine-DNA-alkyltransferase</fullName>
    </alternativeName>
</protein>
<organism evidence="13 14">
    <name type="scientific">Drosophila guanche</name>
    <name type="common">Fruit fly</name>
    <dbReference type="NCBI Taxonomy" id="7266"/>
    <lineage>
        <taxon>Eukaryota</taxon>
        <taxon>Metazoa</taxon>
        <taxon>Ecdysozoa</taxon>
        <taxon>Arthropoda</taxon>
        <taxon>Hexapoda</taxon>
        <taxon>Insecta</taxon>
        <taxon>Pterygota</taxon>
        <taxon>Neoptera</taxon>
        <taxon>Endopterygota</taxon>
        <taxon>Diptera</taxon>
        <taxon>Brachycera</taxon>
        <taxon>Muscomorpha</taxon>
        <taxon>Ephydroidea</taxon>
        <taxon>Drosophilidae</taxon>
        <taxon>Drosophila</taxon>
        <taxon>Sophophora</taxon>
    </lineage>
</organism>
<dbReference type="OMA" id="AVKYGWG"/>
<proteinExistence type="inferred from homology"/>
<dbReference type="SUPFAM" id="SSF46767">
    <property type="entry name" value="Methylated DNA-protein cysteine methyltransferase, C-terminal domain"/>
    <property type="match status" value="1"/>
</dbReference>
<evidence type="ECO:0000256" key="9">
    <source>
        <dbReference type="ARBA" id="ARBA00030795"/>
    </source>
</evidence>
<evidence type="ECO:0000256" key="7">
    <source>
        <dbReference type="ARBA" id="ARBA00022763"/>
    </source>
</evidence>
<dbReference type="GO" id="GO:0003908">
    <property type="term" value="F:methylated-DNA-[protein]-cysteine S-methyltransferase activity"/>
    <property type="evidence" value="ECO:0007669"/>
    <property type="project" value="UniProtKB-EC"/>
</dbReference>
<dbReference type="EC" id="2.1.1.63" evidence="3"/>
<comment type="catalytic activity">
    <reaction evidence="1">
        <text>a 4-O-methyl-thymidine in DNA + L-cysteinyl-[protein] = a thymidine in DNA + S-methyl-L-cysteinyl-[protein]</text>
        <dbReference type="Rhea" id="RHEA:53428"/>
        <dbReference type="Rhea" id="RHEA-COMP:10131"/>
        <dbReference type="Rhea" id="RHEA-COMP:10132"/>
        <dbReference type="Rhea" id="RHEA-COMP:13555"/>
        <dbReference type="Rhea" id="RHEA-COMP:13556"/>
        <dbReference type="ChEBI" id="CHEBI:29950"/>
        <dbReference type="ChEBI" id="CHEBI:82612"/>
        <dbReference type="ChEBI" id="CHEBI:137386"/>
        <dbReference type="ChEBI" id="CHEBI:137387"/>
        <dbReference type="EC" id="2.1.1.63"/>
    </reaction>
</comment>
<evidence type="ECO:0000256" key="1">
    <source>
        <dbReference type="ARBA" id="ARBA00001286"/>
    </source>
</evidence>
<evidence type="ECO:0000256" key="4">
    <source>
        <dbReference type="ARBA" id="ARBA00015377"/>
    </source>
</evidence>
<dbReference type="InterPro" id="IPR014048">
    <property type="entry name" value="MethylDNA_cys_MeTrfase_DNA-bd"/>
</dbReference>
<comment type="catalytic activity">
    <reaction evidence="11">
        <text>a 6-O-methyl-2'-deoxyguanosine in DNA + L-cysteinyl-[protein] = S-methyl-L-cysteinyl-[protein] + a 2'-deoxyguanosine in DNA</text>
        <dbReference type="Rhea" id="RHEA:24000"/>
        <dbReference type="Rhea" id="RHEA-COMP:10131"/>
        <dbReference type="Rhea" id="RHEA-COMP:10132"/>
        <dbReference type="Rhea" id="RHEA-COMP:11367"/>
        <dbReference type="Rhea" id="RHEA-COMP:11368"/>
        <dbReference type="ChEBI" id="CHEBI:29950"/>
        <dbReference type="ChEBI" id="CHEBI:82612"/>
        <dbReference type="ChEBI" id="CHEBI:85445"/>
        <dbReference type="ChEBI" id="CHEBI:85448"/>
        <dbReference type="EC" id="2.1.1.63"/>
    </reaction>
</comment>
<dbReference type="GO" id="GO:0006281">
    <property type="term" value="P:DNA repair"/>
    <property type="evidence" value="ECO:0007669"/>
    <property type="project" value="UniProtKB-KW"/>
</dbReference>
<dbReference type="Pfam" id="PF01035">
    <property type="entry name" value="DNA_binding_1"/>
    <property type="match status" value="1"/>
</dbReference>
<dbReference type="InterPro" id="IPR036217">
    <property type="entry name" value="MethylDNA_cys_MeTrfase_DNAb"/>
</dbReference>
<name>A0A3B0KDA3_DROGU</name>
<keyword evidence="8" id="KW-0234">DNA repair</keyword>
<dbReference type="AlphaFoldDB" id="A0A3B0KDA3"/>
<evidence type="ECO:0000256" key="11">
    <source>
        <dbReference type="ARBA" id="ARBA00049348"/>
    </source>
</evidence>
<keyword evidence="5 13" id="KW-0489">Methyltransferase</keyword>
<dbReference type="CDD" id="cd06445">
    <property type="entry name" value="ATase"/>
    <property type="match status" value="1"/>
</dbReference>
<sequence length="192" mass="21596">MWFSENLKIRLTMMSRRPRQISYGFVETKFGRMLLGVVSLDDVQSEAQDAICLLYFVMENDEDTLSEAILRSHGAKMVKESAIIQKWSDKLFSGGKDVEECVIDIAILGTPFETAVWSALLEVKSGQTYTYKQLATQMGRPEVVRSLASAVGRNEVAILIPCHRIVSKNGDSKYHWGGKLKQELLSFEQAAK</sequence>
<comment type="similarity">
    <text evidence="2">Belongs to the MGMT family.</text>
</comment>
<evidence type="ECO:0000256" key="8">
    <source>
        <dbReference type="ARBA" id="ARBA00023204"/>
    </source>
</evidence>
<gene>
    <name evidence="13" type="ORF">DGUA_6G016743</name>
</gene>
<dbReference type="STRING" id="7266.A0A3B0KDA3"/>
<evidence type="ECO:0000313" key="14">
    <source>
        <dbReference type="Proteomes" id="UP000268350"/>
    </source>
</evidence>
<dbReference type="Proteomes" id="UP000268350">
    <property type="component" value="Unassembled WGS sequence"/>
</dbReference>
<dbReference type="PANTHER" id="PTHR10815">
    <property type="entry name" value="METHYLATED-DNA--PROTEIN-CYSTEINE METHYLTRANSFERASE"/>
    <property type="match status" value="1"/>
</dbReference>
<dbReference type="GO" id="GO:0032259">
    <property type="term" value="P:methylation"/>
    <property type="evidence" value="ECO:0007669"/>
    <property type="project" value="UniProtKB-KW"/>
</dbReference>
<evidence type="ECO:0000256" key="2">
    <source>
        <dbReference type="ARBA" id="ARBA00008711"/>
    </source>
</evidence>
<keyword evidence="6 13" id="KW-0808">Transferase</keyword>
<dbReference type="InterPro" id="IPR001497">
    <property type="entry name" value="MethylDNA_cys_MeTrfase_AS"/>
</dbReference>
<evidence type="ECO:0000256" key="10">
    <source>
        <dbReference type="ARBA" id="ARBA00031621"/>
    </source>
</evidence>
<dbReference type="OrthoDB" id="1907495at2759"/>
<dbReference type="Gene3D" id="1.10.10.10">
    <property type="entry name" value="Winged helix-like DNA-binding domain superfamily/Winged helix DNA-binding domain"/>
    <property type="match status" value="1"/>
</dbReference>
<evidence type="ECO:0000313" key="13">
    <source>
        <dbReference type="EMBL" id="SPP84209.1"/>
    </source>
</evidence>
<keyword evidence="14" id="KW-1185">Reference proteome</keyword>
<accession>A0A3B0KDA3</accession>
<keyword evidence="7" id="KW-0227">DNA damage</keyword>
<dbReference type="PANTHER" id="PTHR10815:SF13">
    <property type="entry name" value="METHYLATED-DNA--PROTEIN-CYSTEINE METHYLTRANSFERASE"/>
    <property type="match status" value="1"/>
</dbReference>
<evidence type="ECO:0000256" key="5">
    <source>
        <dbReference type="ARBA" id="ARBA00022603"/>
    </source>
</evidence>
<evidence type="ECO:0000259" key="12">
    <source>
        <dbReference type="Pfam" id="PF01035"/>
    </source>
</evidence>
<reference evidence="14" key="1">
    <citation type="submission" date="2018-01" db="EMBL/GenBank/DDBJ databases">
        <authorList>
            <person name="Alioto T."/>
            <person name="Alioto T."/>
        </authorList>
    </citation>
    <scope>NUCLEOTIDE SEQUENCE [LARGE SCALE GENOMIC DNA]</scope>
</reference>
<evidence type="ECO:0000256" key="3">
    <source>
        <dbReference type="ARBA" id="ARBA00011918"/>
    </source>
</evidence>
<dbReference type="PROSITE" id="PS00374">
    <property type="entry name" value="MGMT"/>
    <property type="match status" value="1"/>
</dbReference>
<dbReference type="NCBIfam" id="TIGR00589">
    <property type="entry name" value="ogt"/>
    <property type="match status" value="1"/>
</dbReference>
<feature type="domain" description="Methylated-DNA-[protein]-cysteine S-methyltransferase DNA binding" evidence="12">
    <location>
        <begin position="111"/>
        <end position="189"/>
    </location>
</feature>
<evidence type="ECO:0000256" key="6">
    <source>
        <dbReference type="ARBA" id="ARBA00022679"/>
    </source>
</evidence>
<dbReference type="EMBL" id="OUUW01000008">
    <property type="protein sequence ID" value="SPP84209.1"/>
    <property type="molecule type" value="Genomic_DNA"/>
</dbReference>